<dbReference type="AlphaFoldDB" id="A0A6P9A0Y1"/>
<dbReference type="GO" id="GO:0046872">
    <property type="term" value="F:metal ion binding"/>
    <property type="evidence" value="ECO:0007669"/>
    <property type="project" value="UniProtKB-KW"/>
</dbReference>
<dbReference type="InterPro" id="IPR032566">
    <property type="entry name" value="Znf-C2HE"/>
</dbReference>
<evidence type="ECO:0000256" key="7">
    <source>
        <dbReference type="ARBA" id="ARBA00023204"/>
    </source>
</evidence>
<organism evidence="12">
    <name type="scientific">Thrips palmi</name>
    <name type="common">Melon thrips</name>
    <dbReference type="NCBI Taxonomy" id="161013"/>
    <lineage>
        <taxon>Eukaryota</taxon>
        <taxon>Metazoa</taxon>
        <taxon>Ecdysozoa</taxon>
        <taxon>Arthropoda</taxon>
        <taxon>Hexapoda</taxon>
        <taxon>Insecta</taxon>
        <taxon>Pterygota</taxon>
        <taxon>Neoptera</taxon>
        <taxon>Paraneoptera</taxon>
        <taxon>Thysanoptera</taxon>
        <taxon>Terebrantia</taxon>
        <taxon>Thripoidea</taxon>
        <taxon>Thripidae</taxon>
        <taxon>Thrips</taxon>
    </lineage>
</organism>
<dbReference type="PROSITE" id="PS51084">
    <property type="entry name" value="HIT_2"/>
    <property type="match status" value="1"/>
</dbReference>
<evidence type="ECO:0000256" key="4">
    <source>
        <dbReference type="ARBA" id="ARBA00022801"/>
    </source>
</evidence>
<comment type="subcellular location">
    <subcellularLocation>
        <location evidence="1">Nucleus</location>
    </subcellularLocation>
</comment>
<dbReference type="Pfam" id="PF11969">
    <property type="entry name" value="DcpS_C"/>
    <property type="match status" value="1"/>
</dbReference>
<dbReference type="FunFam" id="3.30.428.10:FF:000004">
    <property type="entry name" value="aprataxin isoform X2"/>
    <property type="match status" value="1"/>
</dbReference>
<evidence type="ECO:0000256" key="6">
    <source>
        <dbReference type="ARBA" id="ARBA00023125"/>
    </source>
</evidence>
<evidence type="ECO:0000313" key="12">
    <source>
        <dbReference type="RefSeq" id="XP_034251095.1"/>
    </source>
</evidence>
<proteinExistence type="predicted"/>
<dbReference type="Pfam" id="PF16278">
    <property type="entry name" value="zf-C2HE"/>
    <property type="match status" value="1"/>
</dbReference>
<dbReference type="GO" id="GO:0033699">
    <property type="term" value="F:DNA 5'-adenosine monophosphate hydrolase activity"/>
    <property type="evidence" value="ECO:0007669"/>
    <property type="project" value="TreeGrafter"/>
</dbReference>
<evidence type="ECO:0000256" key="2">
    <source>
        <dbReference type="ARBA" id="ARBA00022723"/>
    </source>
</evidence>
<keyword evidence="8" id="KW-0539">Nucleus</keyword>
<dbReference type="GeneID" id="117651313"/>
<dbReference type="GO" id="GO:0030983">
    <property type="term" value="F:mismatched DNA binding"/>
    <property type="evidence" value="ECO:0007669"/>
    <property type="project" value="TreeGrafter"/>
</dbReference>
<reference evidence="12" key="1">
    <citation type="submission" date="2025-08" db="UniProtKB">
        <authorList>
            <consortium name="RefSeq"/>
        </authorList>
    </citation>
    <scope>IDENTIFICATION</scope>
    <source>
        <tissue evidence="12">Total insect</tissue>
    </source>
</reference>
<dbReference type="InParanoid" id="A0A6P9A0Y1"/>
<dbReference type="GO" id="GO:1990165">
    <property type="term" value="F:single-strand break-containing DNA binding"/>
    <property type="evidence" value="ECO:0007669"/>
    <property type="project" value="TreeGrafter"/>
</dbReference>
<evidence type="ECO:0000256" key="3">
    <source>
        <dbReference type="ARBA" id="ARBA00022763"/>
    </source>
</evidence>
<dbReference type="CTD" id="54840"/>
<name>A0A6P9A0Y1_THRPL</name>
<keyword evidence="7" id="KW-0234">DNA repair</keyword>
<dbReference type="OrthoDB" id="3512845at2759"/>
<dbReference type="RefSeq" id="XP_034251095.1">
    <property type="nucleotide sequence ID" value="XM_034395204.1"/>
</dbReference>
<dbReference type="GO" id="GO:0003697">
    <property type="term" value="F:single-stranded DNA binding"/>
    <property type="evidence" value="ECO:0007669"/>
    <property type="project" value="TreeGrafter"/>
</dbReference>
<dbReference type="Proteomes" id="UP000515158">
    <property type="component" value="Unplaced"/>
</dbReference>
<dbReference type="Gene3D" id="3.30.428.10">
    <property type="entry name" value="HIT-like"/>
    <property type="match status" value="1"/>
</dbReference>
<keyword evidence="11" id="KW-1185">Reference proteome</keyword>
<evidence type="ECO:0000256" key="1">
    <source>
        <dbReference type="ARBA" id="ARBA00004123"/>
    </source>
</evidence>
<gene>
    <name evidence="12" type="primary">LOC117651313</name>
</gene>
<evidence type="ECO:0000259" key="10">
    <source>
        <dbReference type="PROSITE" id="PS51084"/>
    </source>
</evidence>
<sequence>MNFLNSRVSKSVCQRCTTFFTSLSTFTTLMSLTFKRKNDEEASNPPKKPASASSHWANGLLGAMNDPNLRIYTDSQVVVIKDKYPKARFHYLVLPKESISSLKAINRDHLDLLEHIHHVACDIAQQEEHKNITFKMGYHAEPSMNHLHLHLISDDFCSECLKTKKHYNSFTTDHFVDSLKLIESVKKTGKAITVSHAEAEKLLKKSLVCFKCGEEISNMPKLKQHLARHASRADD</sequence>
<dbReference type="GO" id="GO:0003725">
    <property type="term" value="F:double-stranded RNA binding"/>
    <property type="evidence" value="ECO:0007669"/>
    <property type="project" value="TreeGrafter"/>
</dbReference>
<dbReference type="GO" id="GO:0005634">
    <property type="term" value="C:nucleus"/>
    <property type="evidence" value="ECO:0007669"/>
    <property type="project" value="UniProtKB-SubCell"/>
</dbReference>
<dbReference type="InterPro" id="IPR011146">
    <property type="entry name" value="HIT-like"/>
</dbReference>
<protein>
    <submittedName>
        <fullName evidence="12">Aprataxin</fullName>
    </submittedName>
</protein>
<evidence type="ECO:0000256" key="9">
    <source>
        <dbReference type="PROSITE-ProRule" id="PRU00464"/>
    </source>
</evidence>
<accession>A0A6P9A0Y1</accession>
<evidence type="ECO:0000256" key="5">
    <source>
        <dbReference type="ARBA" id="ARBA00022833"/>
    </source>
</evidence>
<feature type="short sequence motif" description="Histidine triad motif" evidence="9">
    <location>
        <begin position="146"/>
        <end position="150"/>
    </location>
</feature>
<feature type="domain" description="HIT" evidence="10">
    <location>
        <begin position="57"/>
        <end position="162"/>
    </location>
</feature>
<keyword evidence="4" id="KW-0378">Hydrolase</keyword>
<evidence type="ECO:0000313" key="11">
    <source>
        <dbReference type="Proteomes" id="UP000515158"/>
    </source>
</evidence>
<dbReference type="InterPro" id="IPR036265">
    <property type="entry name" value="HIT-like_sf"/>
</dbReference>
<dbReference type="SUPFAM" id="SSF54197">
    <property type="entry name" value="HIT-like"/>
    <property type="match status" value="1"/>
</dbReference>
<keyword evidence="2" id="KW-0479">Metal-binding</keyword>
<dbReference type="PANTHER" id="PTHR12486">
    <property type="entry name" value="APRATAXIN-RELATED"/>
    <property type="match status" value="1"/>
</dbReference>
<dbReference type="InterPro" id="IPR013087">
    <property type="entry name" value="Znf_C2H2_type"/>
</dbReference>
<dbReference type="GO" id="GO:0000012">
    <property type="term" value="P:single strand break repair"/>
    <property type="evidence" value="ECO:0007669"/>
    <property type="project" value="TreeGrafter"/>
</dbReference>
<dbReference type="PROSITE" id="PS00028">
    <property type="entry name" value="ZINC_FINGER_C2H2_1"/>
    <property type="match status" value="1"/>
</dbReference>
<evidence type="ECO:0000256" key="8">
    <source>
        <dbReference type="ARBA" id="ARBA00023242"/>
    </source>
</evidence>
<dbReference type="KEGG" id="tpal:117651313"/>
<keyword evidence="3" id="KW-0227">DNA damage</keyword>
<keyword evidence="5" id="KW-0862">Zinc</keyword>
<keyword evidence="6" id="KW-0238">DNA-binding</keyword>
<dbReference type="PANTHER" id="PTHR12486:SF4">
    <property type="entry name" value="APRATAXIN"/>
    <property type="match status" value="1"/>
</dbReference>